<organism evidence="2 3">
    <name type="scientific">Cyclocybe aegerita</name>
    <name type="common">Black poplar mushroom</name>
    <name type="synonym">Agrocybe aegerita</name>
    <dbReference type="NCBI Taxonomy" id="1973307"/>
    <lineage>
        <taxon>Eukaryota</taxon>
        <taxon>Fungi</taxon>
        <taxon>Dikarya</taxon>
        <taxon>Basidiomycota</taxon>
        <taxon>Agaricomycotina</taxon>
        <taxon>Agaricomycetes</taxon>
        <taxon>Agaricomycetidae</taxon>
        <taxon>Agaricales</taxon>
        <taxon>Agaricineae</taxon>
        <taxon>Bolbitiaceae</taxon>
        <taxon>Cyclocybe</taxon>
    </lineage>
</organism>
<sequence length="305" mass="34144">MDTRVMIVRGCPEEKTISTRRARELAVCSFGLLAQVSCALPYIHGSGYPFFSLYLHDLPQHSRLQRHLTIMTVHFGNNRLGFYIVTLLLSGTVLGIAGNFASLFLPSLHRDFTIFALIVPSLTILLFLLSLQWAQPRTEAIELFIIGTFWLAMGAWSTDIIGFVQCDTLGGQRIPSKNDGTTSAQSYCYQMKVVQAFSWALFALFVIAFWILMRLVHQAQRYGRYHIWEEPIRELPWFGEAPGYYNTAGGYPYPYPPQSPGMGPMPQPYGYPMPMQIPGQSIVIQPGVNGAPPTITQIPHSAPPV</sequence>
<evidence type="ECO:0008006" key="4">
    <source>
        <dbReference type="Google" id="ProtNLM"/>
    </source>
</evidence>
<comment type="caution">
    <text evidence="2">The sequence shown here is derived from an EMBL/GenBank/DDBJ whole genome shotgun (WGS) entry which is preliminary data.</text>
</comment>
<keyword evidence="1" id="KW-0472">Membrane</keyword>
<feature type="transmembrane region" description="Helical" evidence="1">
    <location>
        <begin position="196"/>
        <end position="216"/>
    </location>
</feature>
<accession>A0A8S0VTA0</accession>
<keyword evidence="3" id="KW-1185">Reference proteome</keyword>
<evidence type="ECO:0000256" key="1">
    <source>
        <dbReference type="SAM" id="Phobius"/>
    </source>
</evidence>
<dbReference type="Proteomes" id="UP000467700">
    <property type="component" value="Unassembled WGS sequence"/>
</dbReference>
<feature type="transmembrane region" description="Helical" evidence="1">
    <location>
        <begin position="80"/>
        <end position="100"/>
    </location>
</feature>
<dbReference type="EMBL" id="CACVBS010000028">
    <property type="protein sequence ID" value="CAA7259780.1"/>
    <property type="molecule type" value="Genomic_DNA"/>
</dbReference>
<dbReference type="AlphaFoldDB" id="A0A8S0VTA0"/>
<feature type="transmembrane region" description="Helical" evidence="1">
    <location>
        <begin position="112"/>
        <end position="131"/>
    </location>
</feature>
<proteinExistence type="predicted"/>
<evidence type="ECO:0000313" key="3">
    <source>
        <dbReference type="Proteomes" id="UP000467700"/>
    </source>
</evidence>
<gene>
    <name evidence="2" type="ORF">AAE3_LOCUS1959</name>
</gene>
<dbReference type="OrthoDB" id="3264219at2759"/>
<name>A0A8S0VTA0_CYCAE</name>
<protein>
    <recommendedName>
        <fullName evidence="4">MARVEL domain-containing protein</fullName>
    </recommendedName>
</protein>
<reference evidence="2 3" key="1">
    <citation type="submission" date="2020-01" db="EMBL/GenBank/DDBJ databases">
        <authorList>
            <person name="Gupta K D."/>
        </authorList>
    </citation>
    <scope>NUCLEOTIDE SEQUENCE [LARGE SCALE GENOMIC DNA]</scope>
</reference>
<keyword evidence="1" id="KW-1133">Transmembrane helix</keyword>
<evidence type="ECO:0000313" key="2">
    <source>
        <dbReference type="EMBL" id="CAA7259780.1"/>
    </source>
</evidence>
<feature type="transmembrane region" description="Helical" evidence="1">
    <location>
        <begin position="143"/>
        <end position="164"/>
    </location>
</feature>
<keyword evidence="1" id="KW-0812">Transmembrane</keyword>